<dbReference type="PROSITE" id="PS00463">
    <property type="entry name" value="ZN2_CY6_FUNGAL_1"/>
    <property type="match status" value="1"/>
</dbReference>
<dbReference type="OrthoDB" id="4356994at2759"/>
<evidence type="ECO:0000313" key="7">
    <source>
        <dbReference type="EMBL" id="KKY15569.1"/>
    </source>
</evidence>
<gene>
    <name evidence="7" type="ORF">UCRPC4_g06276</name>
</gene>
<dbReference type="InterPro" id="IPR053181">
    <property type="entry name" value="EcdB-like_regulator"/>
</dbReference>
<evidence type="ECO:0000256" key="4">
    <source>
        <dbReference type="ARBA" id="ARBA00023242"/>
    </source>
</evidence>
<dbReference type="PROSITE" id="PS50048">
    <property type="entry name" value="ZN2_CY6_FUNGAL_2"/>
    <property type="match status" value="1"/>
</dbReference>
<dbReference type="InterPro" id="IPR001138">
    <property type="entry name" value="Zn2Cys6_DnaBD"/>
</dbReference>
<dbReference type="InterPro" id="IPR036864">
    <property type="entry name" value="Zn2-C6_fun-type_DNA-bd_sf"/>
</dbReference>
<feature type="region of interest" description="Disordered" evidence="5">
    <location>
        <begin position="1"/>
        <end position="21"/>
    </location>
</feature>
<dbReference type="AlphaFoldDB" id="A0A0G2DY96"/>
<sequence length="513" mass="58738">MSLTPEAASNKRPKSRSDNAYPRKRALQACQTCRARRTKCDNGRPSCSACLHLGAECIYREKDNSTLDQGTLTILERLDGLEALLLSPARLHGEPSPLASNFVRPHIDRQNHVSPVNFSSPVQLDESDSFPHSITVEGVLSWPLWSGQWDGELNIKQLLLSNPFGNPPPAGKETKPEDTIMGEERLINNYFKAFNIFNPVLDERKISQYRQEVQLNGYGWDAQSCLLLLVFAIGNIAELEEYWADRGNSYAWREELRLELHLSESALRDFKYPSFFPSPPKDLKPEGEAAWYFYLAEIALQRLRGRILYNAYKCQITGLTVHDMIDMVLNFEQQAREWMSSLPAVLALDREPLIDHSGHEAEHESLRLILRSHLLDCFEVMYWPFIKEILNHDFHAGPAMLQQPTPTVLSFAQKGLDVCIDRIEQTETGFRSRHHGTWLTLRSCARSAFVLMAARERFAGSPEFKNYLRLPSSLVVCVNKVMDLLRFWQQEVPDAYNRLQMLQNLMTNDLSIT</sequence>
<feature type="domain" description="Zn(2)-C6 fungal-type" evidence="6">
    <location>
        <begin position="29"/>
        <end position="59"/>
    </location>
</feature>
<dbReference type="Proteomes" id="UP000053317">
    <property type="component" value="Unassembled WGS sequence"/>
</dbReference>
<keyword evidence="2" id="KW-0238">DNA-binding</keyword>
<keyword evidence="3" id="KW-0804">Transcription</keyword>
<evidence type="ECO:0000256" key="1">
    <source>
        <dbReference type="ARBA" id="ARBA00023015"/>
    </source>
</evidence>
<proteinExistence type="predicted"/>
<reference evidence="7 8" key="1">
    <citation type="submission" date="2015-05" db="EMBL/GenBank/DDBJ databases">
        <title>Distinctive expansion of gene families associated with plant cell wall degradation and secondary metabolism in the genomes of grapevine trunk pathogens.</title>
        <authorList>
            <person name="Lawrence D.P."/>
            <person name="Travadon R."/>
            <person name="Rolshausen P.E."/>
            <person name="Baumgartner K."/>
        </authorList>
    </citation>
    <scope>NUCLEOTIDE SEQUENCE [LARGE SCALE GENOMIC DNA]</scope>
    <source>
        <strain evidence="7">UCRPC4</strain>
    </source>
</reference>
<dbReference type="PANTHER" id="PTHR47785:SF5">
    <property type="entry name" value="ZN(II)2CYS6 TRANSCRIPTION FACTOR (EUROFUNG)"/>
    <property type="match status" value="1"/>
</dbReference>
<accession>A0A0G2DY96</accession>
<dbReference type="GO" id="GO:0000981">
    <property type="term" value="F:DNA-binding transcription factor activity, RNA polymerase II-specific"/>
    <property type="evidence" value="ECO:0007669"/>
    <property type="project" value="InterPro"/>
</dbReference>
<comment type="caution">
    <text evidence="7">The sequence shown here is derived from an EMBL/GenBank/DDBJ whole genome shotgun (WGS) entry which is preliminary data.</text>
</comment>
<dbReference type="SMART" id="SM00066">
    <property type="entry name" value="GAL4"/>
    <property type="match status" value="1"/>
</dbReference>
<evidence type="ECO:0000256" key="2">
    <source>
        <dbReference type="ARBA" id="ARBA00023125"/>
    </source>
</evidence>
<dbReference type="Pfam" id="PF00172">
    <property type="entry name" value="Zn_clus"/>
    <property type="match status" value="1"/>
</dbReference>
<dbReference type="Gene3D" id="4.10.240.10">
    <property type="entry name" value="Zn(2)-C6 fungal-type DNA-binding domain"/>
    <property type="match status" value="1"/>
</dbReference>
<organism evidence="7 8">
    <name type="scientific">Phaeomoniella chlamydospora</name>
    <name type="common">Phaeoacremonium chlamydosporum</name>
    <dbReference type="NCBI Taxonomy" id="158046"/>
    <lineage>
        <taxon>Eukaryota</taxon>
        <taxon>Fungi</taxon>
        <taxon>Dikarya</taxon>
        <taxon>Ascomycota</taxon>
        <taxon>Pezizomycotina</taxon>
        <taxon>Eurotiomycetes</taxon>
        <taxon>Chaetothyriomycetidae</taxon>
        <taxon>Phaeomoniellales</taxon>
        <taxon>Phaeomoniellaceae</taxon>
        <taxon>Phaeomoniella</taxon>
    </lineage>
</organism>
<reference evidence="7 8" key="2">
    <citation type="submission" date="2015-05" db="EMBL/GenBank/DDBJ databases">
        <authorList>
            <person name="Morales-Cruz A."/>
            <person name="Amrine K.C."/>
            <person name="Cantu D."/>
        </authorList>
    </citation>
    <scope>NUCLEOTIDE SEQUENCE [LARGE SCALE GENOMIC DNA]</scope>
    <source>
        <strain evidence="7">UCRPC4</strain>
    </source>
</reference>
<keyword evidence="4" id="KW-0539">Nucleus</keyword>
<name>A0A0G2DY96_PHACM</name>
<dbReference type="EMBL" id="LCWF01000183">
    <property type="protein sequence ID" value="KKY15569.1"/>
    <property type="molecule type" value="Genomic_DNA"/>
</dbReference>
<protein>
    <submittedName>
        <fullName evidence="7">Putative c6 zinc finger domain protein</fullName>
    </submittedName>
</protein>
<evidence type="ECO:0000313" key="8">
    <source>
        <dbReference type="Proteomes" id="UP000053317"/>
    </source>
</evidence>
<evidence type="ECO:0000256" key="5">
    <source>
        <dbReference type="SAM" id="MobiDB-lite"/>
    </source>
</evidence>
<dbReference type="GO" id="GO:0003677">
    <property type="term" value="F:DNA binding"/>
    <property type="evidence" value="ECO:0007669"/>
    <property type="project" value="UniProtKB-KW"/>
</dbReference>
<dbReference type="CDD" id="cd12148">
    <property type="entry name" value="fungal_TF_MHR"/>
    <property type="match status" value="1"/>
</dbReference>
<dbReference type="SUPFAM" id="SSF57701">
    <property type="entry name" value="Zn2/Cys6 DNA-binding domain"/>
    <property type="match status" value="1"/>
</dbReference>
<evidence type="ECO:0000259" key="6">
    <source>
        <dbReference type="PROSITE" id="PS50048"/>
    </source>
</evidence>
<evidence type="ECO:0000256" key="3">
    <source>
        <dbReference type="ARBA" id="ARBA00023163"/>
    </source>
</evidence>
<keyword evidence="8" id="KW-1185">Reference proteome</keyword>
<dbReference type="CDD" id="cd00067">
    <property type="entry name" value="GAL4"/>
    <property type="match status" value="1"/>
</dbReference>
<dbReference type="GO" id="GO:0008270">
    <property type="term" value="F:zinc ion binding"/>
    <property type="evidence" value="ECO:0007669"/>
    <property type="project" value="InterPro"/>
</dbReference>
<keyword evidence="1" id="KW-0805">Transcription regulation</keyword>
<dbReference type="PANTHER" id="PTHR47785">
    <property type="entry name" value="ZN(II)2CYS6 TRANSCRIPTION FACTOR (EUROFUNG)-RELATED-RELATED"/>
    <property type="match status" value="1"/>
</dbReference>